<dbReference type="Gene3D" id="1.20.5.1200">
    <property type="entry name" value="Alpha-tocopherol transfer"/>
    <property type="match status" value="1"/>
</dbReference>
<sequence>MESDTRLEQSLSELKLKIKEHDKLGPYSEILDDPFLKVFLQGKGFDVDVALSYIAKYMHMRTVKYKKQMSPYLPSKARLLETEFSQMLRNKDQHGRYIAVLNTYVWNPEMASVQESIAAVLFALDEGMRRYFSHKPDGVVVIIDCKDTTLSKIRAVTSSEIIQTMDLFFKCLPASPKEIHYVNENIMYRGFLNTLLSFFGKKMRGRVHIHSSNMESLHKFVAPNILPKSLGGTLTNEEAYDSDLINGARENDKFYKGIWPQLWRRVIRASQSHHTTTCLPSTGIVPEMPPWAPKAAHIIHENFIMNGAIRILKYLLSKKLRERIHVHSKKLDSLHEHVSRTILPTSLGGTLTNEEAFDNGLMVKIRGNDGFYKSLEKKSDEVSSMR</sequence>
<dbReference type="InterPro" id="IPR036273">
    <property type="entry name" value="CRAL/TRIO_N_dom_sf"/>
</dbReference>
<dbReference type="PRINTS" id="PR00180">
    <property type="entry name" value="CRETINALDHBP"/>
</dbReference>
<evidence type="ECO:0000313" key="3">
    <source>
        <dbReference type="Proteomes" id="UP000198287"/>
    </source>
</evidence>
<dbReference type="PROSITE" id="PS50191">
    <property type="entry name" value="CRAL_TRIO"/>
    <property type="match status" value="1"/>
</dbReference>
<dbReference type="Gene3D" id="1.10.8.20">
    <property type="entry name" value="N-terminal domain of phosphatidylinositol transfer protein sec14p"/>
    <property type="match status" value="1"/>
</dbReference>
<name>A0A226EE13_FOLCA</name>
<dbReference type="PANTHER" id="PTHR10174:SF208">
    <property type="entry name" value="CRAL-TRIO DOMAIN-CONTAINING PROTEIN DDB_G0278031"/>
    <property type="match status" value="1"/>
</dbReference>
<proteinExistence type="predicted"/>
<dbReference type="GO" id="GO:0016020">
    <property type="term" value="C:membrane"/>
    <property type="evidence" value="ECO:0007669"/>
    <property type="project" value="TreeGrafter"/>
</dbReference>
<dbReference type="GO" id="GO:1902936">
    <property type="term" value="F:phosphatidylinositol bisphosphate binding"/>
    <property type="evidence" value="ECO:0007669"/>
    <property type="project" value="TreeGrafter"/>
</dbReference>
<dbReference type="SUPFAM" id="SSF46938">
    <property type="entry name" value="CRAL/TRIO N-terminal domain"/>
    <property type="match status" value="1"/>
</dbReference>
<comment type="caution">
    <text evidence="2">The sequence shown here is derived from an EMBL/GenBank/DDBJ whole genome shotgun (WGS) entry which is preliminary data.</text>
</comment>
<dbReference type="AlphaFoldDB" id="A0A226EE13"/>
<accession>A0A226EE13</accession>
<dbReference type="Gene3D" id="3.40.525.10">
    <property type="entry name" value="CRAL-TRIO lipid binding domain"/>
    <property type="match status" value="2"/>
</dbReference>
<keyword evidence="3" id="KW-1185">Reference proteome</keyword>
<dbReference type="Pfam" id="PF00650">
    <property type="entry name" value="CRAL_TRIO"/>
    <property type="match status" value="2"/>
</dbReference>
<feature type="domain" description="CRAL-TRIO" evidence="1">
    <location>
        <begin position="76"/>
        <end position="238"/>
    </location>
</feature>
<dbReference type="SMART" id="SM00516">
    <property type="entry name" value="SEC14"/>
    <property type="match status" value="1"/>
</dbReference>
<dbReference type="EMBL" id="LNIX01000005">
    <property type="protein sequence ID" value="OXA54916.1"/>
    <property type="molecule type" value="Genomic_DNA"/>
</dbReference>
<dbReference type="InterPro" id="IPR001251">
    <property type="entry name" value="CRAL-TRIO_dom"/>
</dbReference>
<organism evidence="2 3">
    <name type="scientific">Folsomia candida</name>
    <name type="common">Springtail</name>
    <dbReference type="NCBI Taxonomy" id="158441"/>
    <lineage>
        <taxon>Eukaryota</taxon>
        <taxon>Metazoa</taxon>
        <taxon>Ecdysozoa</taxon>
        <taxon>Arthropoda</taxon>
        <taxon>Hexapoda</taxon>
        <taxon>Collembola</taxon>
        <taxon>Entomobryomorpha</taxon>
        <taxon>Isotomoidea</taxon>
        <taxon>Isotomidae</taxon>
        <taxon>Proisotominae</taxon>
        <taxon>Folsomia</taxon>
    </lineage>
</organism>
<dbReference type="InterPro" id="IPR036865">
    <property type="entry name" value="CRAL-TRIO_dom_sf"/>
</dbReference>
<dbReference type="OMA" id="ACRPNAC"/>
<dbReference type="PANTHER" id="PTHR10174">
    <property type="entry name" value="ALPHA-TOCOPHEROL TRANSFER PROTEIN-RELATED"/>
    <property type="match status" value="1"/>
</dbReference>
<evidence type="ECO:0000313" key="2">
    <source>
        <dbReference type="EMBL" id="OXA54916.1"/>
    </source>
</evidence>
<reference evidence="2 3" key="1">
    <citation type="submission" date="2015-12" db="EMBL/GenBank/DDBJ databases">
        <title>The genome of Folsomia candida.</title>
        <authorList>
            <person name="Faddeeva A."/>
            <person name="Derks M.F."/>
            <person name="Anvar Y."/>
            <person name="Smit S."/>
            <person name="Van Straalen N."/>
            <person name="Roelofs D."/>
        </authorList>
    </citation>
    <scope>NUCLEOTIDE SEQUENCE [LARGE SCALE GENOMIC DNA]</scope>
    <source>
        <strain evidence="2 3">VU population</strain>
        <tissue evidence="2">Whole body</tissue>
    </source>
</reference>
<dbReference type="Proteomes" id="UP000198287">
    <property type="component" value="Unassembled WGS sequence"/>
</dbReference>
<protein>
    <submittedName>
        <fullName evidence="2">Clavesin-2</fullName>
    </submittedName>
</protein>
<evidence type="ECO:0000259" key="1">
    <source>
        <dbReference type="PROSITE" id="PS50191"/>
    </source>
</evidence>
<gene>
    <name evidence="2" type="ORF">Fcan01_10932</name>
</gene>
<dbReference type="OrthoDB" id="6682367at2759"/>
<dbReference type="SUPFAM" id="SSF52087">
    <property type="entry name" value="CRAL/TRIO domain"/>
    <property type="match status" value="2"/>
</dbReference>
<dbReference type="CDD" id="cd00170">
    <property type="entry name" value="SEC14"/>
    <property type="match status" value="2"/>
</dbReference>